<dbReference type="Proteomes" id="UP000016567">
    <property type="component" value="Unassembled WGS sequence"/>
</dbReference>
<evidence type="ECO:0000313" key="6">
    <source>
        <dbReference type="Proteomes" id="UP000016567"/>
    </source>
</evidence>
<dbReference type="InterPro" id="IPR036869">
    <property type="entry name" value="J_dom_sf"/>
</dbReference>
<dbReference type="SUPFAM" id="SSF46565">
    <property type="entry name" value="Chaperone J-domain"/>
    <property type="match status" value="1"/>
</dbReference>
<feature type="transmembrane region" description="Helical" evidence="4">
    <location>
        <begin position="152"/>
        <end position="172"/>
    </location>
</feature>
<dbReference type="EMBL" id="BATL01000005">
    <property type="protein sequence ID" value="GAD74206.1"/>
    <property type="molecule type" value="Genomic_DNA"/>
</dbReference>
<keyword evidence="4" id="KW-1133">Transmembrane helix</keyword>
<keyword evidence="4" id="KW-0472">Membrane</keyword>
<keyword evidence="4" id="KW-0812">Transmembrane</keyword>
<reference evidence="5 6" key="1">
    <citation type="submission" date="2013-09" db="EMBL/GenBank/DDBJ databases">
        <title>Whole genome shotgun sequence of Vibrio azureus NBRC 104587.</title>
        <authorList>
            <person name="Isaki S."/>
            <person name="Hosoyama A."/>
            <person name="Numata M."/>
            <person name="Hashimoto M."/>
            <person name="Hosoyama Y."/>
            <person name="Tsuchikane K."/>
            <person name="Noguchi M."/>
            <person name="Hirakata S."/>
            <person name="Ichikawa N."/>
            <person name="Ohji S."/>
            <person name="Yamazoe A."/>
            <person name="Fujita N."/>
        </authorList>
    </citation>
    <scope>NUCLEOTIDE SEQUENCE [LARGE SCALE GENOMIC DNA]</scope>
    <source>
        <strain evidence="5 6">NBRC 104587</strain>
    </source>
</reference>
<evidence type="ECO:0000256" key="3">
    <source>
        <dbReference type="SAM" id="MobiDB-lite"/>
    </source>
</evidence>
<dbReference type="Gene3D" id="1.10.287.110">
    <property type="entry name" value="DnaJ domain"/>
    <property type="match status" value="1"/>
</dbReference>
<dbReference type="STRING" id="1219077.VAZ01S_005_00060"/>
<sequence length="286" mass="32376">MSAYRDAQDGLTLSSQSDRFPAQNPLDRELTDATPKQLDTKQALFNAVSTALNNPSDRGMLLADLLHHHSHTITLADLTDTFYQFAAQNNPQAEQSYHQFLQQRFDELRAKQLADIAQLNEQAIQKEKSHPVQPPLAIQADSAKKKSATVDLIDISLLGMVLLLLLSVIVVFKTRQRHLKAAAASDQISPLVLQNEQLKALIRQLKYKFEKLFKEYNKLKLQQEQQELAVACAVFGYSPEQIPNQTAIKRRFRQLSKIYHPDSGGSDQEMKRLNQALKIISQRHAP</sequence>
<evidence type="ECO:0000256" key="4">
    <source>
        <dbReference type="SAM" id="Phobius"/>
    </source>
</evidence>
<protein>
    <recommendedName>
        <fullName evidence="7">J domain-containing protein</fullName>
    </recommendedName>
</protein>
<evidence type="ECO:0000256" key="1">
    <source>
        <dbReference type="ARBA" id="ARBA00023186"/>
    </source>
</evidence>
<evidence type="ECO:0000256" key="2">
    <source>
        <dbReference type="SAM" id="Coils"/>
    </source>
</evidence>
<dbReference type="AlphaFoldDB" id="U3A2G9"/>
<evidence type="ECO:0008006" key="7">
    <source>
        <dbReference type="Google" id="ProtNLM"/>
    </source>
</evidence>
<keyword evidence="6" id="KW-1185">Reference proteome</keyword>
<feature type="region of interest" description="Disordered" evidence="3">
    <location>
        <begin position="1"/>
        <end position="27"/>
    </location>
</feature>
<keyword evidence="1" id="KW-0143">Chaperone</keyword>
<keyword evidence="2" id="KW-0175">Coiled coil</keyword>
<feature type="coiled-coil region" evidence="2">
    <location>
        <begin position="195"/>
        <end position="222"/>
    </location>
</feature>
<accession>U3A2G9</accession>
<proteinExistence type="predicted"/>
<dbReference type="eggNOG" id="COG2214">
    <property type="taxonomic scope" value="Bacteria"/>
</dbReference>
<organism evidence="5 6">
    <name type="scientific">Vibrio azureus NBRC 104587</name>
    <dbReference type="NCBI Taxonomy" id="1219077"/>
    <lineage>
        <taxon>Bacteria</taxon>
        <taxon>Pseudomonadati</taxon>
        <taxon>Pseudomonadota</taxon>
        <taxon>Gammaproteobacteria</taxon>
        <taxon>Vibrionales</taxon>
        <taxon>Vibrionaceae</taxon>
        <taxon>Vibrio</taxon>
    </lineage>
</organism>
<evidence type="ECO:0000313" key="5">
    <source>
        <dbReference type="EMBL" id="GAD74206.1"/>
    </source>
</evidence>
<name>U3A2G9_9VIBR</name>
<comment type="caution">
    <text evidence="5">The sequence shown here is derived from an EMBL/GenBank/DDBJ whole genome shotgun (WGS) entry which is preliminary data.</text>
</comment>
<gene>
    <name evidence="5" type="ORF">VAZ01S_005_00060</name>
</gene>